<evidence type="ECO:0000256" key="4">
    <source>
        <dbReference type="ARBA" id="ARBA00023136"/>
    </source>
</evidence>
<keyword evidence="8" id="KW-1185">Reference proteome</keyword>
<evidence type="ECO:0000256" key="3">
    <source>
        <dbReference type="ARBA" id="ARBA00022989"/>
    </source>
</evidence>
<sequence>MDVSGSSVASFVATASDGLVYAAFVHTLVAWGLLSVGVSAGLAAVVGGVIHYSMCRFWVFRRFDASLRWSALTYFAMSGSAAVGHGLLTEWLAGIVGAGWGWGASKGLIWILWTYPLSRYVVFGGLAGKNAEEEAEHGVA</sequence>
<keyword evidence="2 5" id="KW-0812">Transmembrane</keyword>
<evidence type="ECO:0000259" key="6">
    <source>
        <dbReference type="Pfam" id="PF04138"/>
    </source>
</evidence>
<dbReference type="GO" id="GO:0000271">
    <property type="term" value="P:polysaccharide biosynthetic process"/>
    <property type="evidence" value="ECO:0007669"/>
    <property type="project" value="InterPro"/>
</dbReference>
<feature type="transmembrane region" description="Helical" evidence="5">
    <location>
        <begin position="91"/>
        <end position="113"/>
    </location>
</feature>
<dbReference type="Proteomes" id="UP000315995">
    <property type="component" value="Chromosome"/>
</dbReference>
<protein>
    <recommendedName>
        <fullName evidence="6">GtrA/DPMS transmembrane domain-containing protein</fullName>
    </recommendedName>
</protein>
<name>A0A4Y6PT62_PERCE</name>
<organism evidence="7 8">
    <name type="scientific">Persicimonas caeni</name>
    <dbReference type="NCBI Taxonomy" id="2292766"/>
    <lineage>
        <taxon>Bacteria</taxon>
        <taxon>Deltaproteobacteria</taxon>
        <taxon>Bradymonadales</taxon>
        <taxon>Bradymonadaceae</taxon>
        <taxon>Persicimonas</taxon>
    </lineage>
</organism>
<dbReference type="InterPro" id="IPR007267">
    <property type="entry name" value="GtrA_DPMS_TM"/>
</dbReference>
<dbReference type="EMBL" id="CP041186">
    <property type="protein sequence ID" value="QDG51217.1"/>
    <property type="molecule type" value="Genomic_DNA"/>
</dbReference>
<dbReference type="OrthoDB" id="10016192at2"/>
<evidence type="ECO:0000256" key="5">
    <source>
        <dbReference type="SAM" id="Phobius"/>
    </source>
</evidence>
<gene>
    <name evidence="7" type="ORF">FIV42_10835</name>
</gene>
<keyword evidence="4 5" id="KW-0472">Membrane</keyword>
<feature type="domain" description="GtrA/DPMS transmembrane" evidence="6">
    <location>
        <begin position="20"/>
        <end position="123"/>
    </location>
</feature>
<evidence type="ECO:0000256" key="1">
    <source>
        <dbReference type="ARBA" id="ARBA00004141"/>
    </source>
</evidence>
<dbReference type="Pfam" id="PF04138">
    <property type="entry name" value="GtrA_DPMS_TM"/>
    <property type="match status" value="1"/>
</dbReference>
<proteinExistence type="predicted"/>
<accession>A0A5B8Y5E9</accession>
<dbReference type="RefSeq" id="WP_141197702.1">
    <property type="nucleotide sequence ID" value="NZ_CP041186.1"/>
</dbReference>
<reference evidence="7 8" key="1">
    <citation type="submission" date="2019-06" db="EMBL/GenBank/DDBJ databases">
        <title>Persicimonas caeni gen. nov., sp. nov., a predatory bacterium isolated from solar saltern.</title>
        <authorList>
            <person name="Wang S."/>
        </authorList>
    </citation>
    <scope>NUCLEOTIDE SEQUENCE [LARGE SCALE GENOMIC DNA]</scope>
    <source>
        <strain evidence="7 8">YN101</strain>
    </source>
</reference>
<feature type="transmembrane region" description="Helical" evidence="5">
    <location>
        <begin position="32"/>
        <end position="54"/>
    </location>
</feature>
<evidence type="ECO:0000313" key="7">
    <source>
        <dbReference type="EMBL" id="QDG51217.1"/>
    </source>
</evidence>
<evidence type="ECO:0000256" key="2">
    <source>
        <dbReference type="ARBA" id="ARBA00022692"/>
    </source>
</evidence>
<evidence type="ECO:0000313" key="8">
    <source>
        <dbReference type="Proteomes" id="UP000315995"/>
    </source>
</evidence>
<dbReference type="AlphaFoldDB" id="A0A4Y6PT62"/>
<comment type="subcellular location">
    <subcellularLocation>
        <location evidence="1">Membrane</location>
        <topology evidence="1">Multi-pass membrane protein</topology>
    </subcellularLocation>
</comment>
<dbReference type="GO" id="GO:0016020">
    <property type="term" value="C:membrane"/>
    <property type="evidence" value="ECO:0007669"/>
    <property type="project" value="UniProtKB-SubCell"/>
</dbReference>
<accession>A0A4Y6PT62</accession>
<keyword evidence="3 5" id="KW-1133">Transmembrane helix</keyword>
<feature type="transmembrane region" description="Helical" evidence="5">
    <location>
        <begin position="66"/>
        <end position="85"/>
    </location>
</feature>